<proteinExistence type="predicted"/>
<feature type="compositionally biased region" description="Polar residues" evidence="1">
    <location>
        <begin position="366"/>
        <end position="384"/>
    </location>
</feature>
<gene>
    <name evidence="3" type="ORF">EQU50_06895</name>
</gene>
<feature type="compositionally biased region" description="Low complexity" evidence="1">
    <location>
        <begin position="145"/>
        <end position="165"/>
    </location>
</feature>
<comment type="caution">
    <text evidence="3">The sequence shown here is derived from an EMBL/GenBank/DDBJ whole genome shotgun (WGS) entry which is preliminary data.</text>
</comment>
<accession>A0A4Q7DL78</accession>
<evidence type="ECO:0008006" key="5">
    <source>
        <dbReference type="Google" id="ProtNLM"/>
    </source>
</evidence>
<dbReference type="Proteomes" id="UP000293550">
    <property type="component" value="Unassembled WGS sequence"/>
</dbReference>
<feature type="compositionally biased region" description="Low complexity" evidence="1">
    <location>
        <begin position="57"/>
        <end position="70"/>
    </location>
</feature>
<dbReference type="AlphaFoldDB" id="A0A4Q7DL78"/>
<feature type="region of interest" description="Disordered" evidence="1">
    <location>
        <begin position="57"/>
        <end position="76"/>
    </location>
</feature>
<feature type="compositionally biased region" description="Low complexity" evidence="1">
    <location>
        <begin position="181"/>
        <end position="215"/>
    </location>
</feature>
<evidence type="ECO:0000256" key="2">
    <source>
        <dbReference type="SAM" id="SignalP"/>
    </source>
</evidence>
<feature type="compositionally biased region" description="Polar residues" evidence="1">
    <location>
        <begin position="220"/>
        <end position="241"/>
    </location>
</feature>
<sequence length="442" mass="46416">MKYKNLKQMGLALGLLTVLNYSAQSAMSIDENGKVTFFGDVECKGNVLCKAATAPTNTTTHSLSSTSNRSGPLSDPIPTIEFDDPVTMTQNVTLSSTIPTQPVQLKINGSIDLNGPNGGDGGILYMSHAEVKMIDGTTLKFSSYTPTASDLSSSSSSSSSSFSSTRQMLASQAAAPARPMTSQVQPAATSSSSSSSSSSLSSLSTQQMLASQAAAPARPITSQTQPAAVSSNSPNLSTPASTTVQFDVSTVMNQNVTIGSATTPVNFSLNGQSLQNLIGFVPIGTILDFWWPSNPAIPGTFNPGAGAIKIPSEFMVCYGQPVTDRASPFYGYTLPNLNGQFVLGASDSDLISDPNSNAEHPWKPFINTSSDGPTTGLISDSNPNLDPKQKEALISSDQGVWQRDENGYTLQVDTSGSGPNPKGQHAHTIPNYIQLLKIIRIK</sequence>
<evidence type="ECO:0000313" key="3">
    <source>
        <dbReference type="EMBL" id="RZI45466.1"/>
    </source>
</evidence>
<feature type="signal peptide" evidence="2">
    <location>
        <begin position="1"/>
        <end position="23"/>
    </location>
</feature>
<feature type="region of interest" description="Disordered" evidence="1">
    <location>
        <begin position="145"/>
        <end position="241"/>
    </location>
</feature>
<protein>
    <recommendedName>
        <fullName evidence="5">Tail fiber protein</fullName>
    </recommendedName>
</protein>
<evidence type="ECO:0000313" key="4">
    <source>
        <dbReference type="Proteomes" id="UP000293550"/>
    </source>
</evidence>
<feature type="region of interest" description="Disordered" evidence="1">
    <location>
        <begin position="357"/>
        <end position="385"/>
    </location>
</feature>
<keyword evidence="2" id="KW-0732">Signal</keyword>
<feature type="chain" id="PRO_5020193889" description="Tail fiber protein" evidence="2">
    <location>
        <begin position="24"/>
        <end position="442"/>
    </location>
</feature>
<reference evidence="3 4" key="1">
    <citation type="submission" date="2018-10" db="EMBL/GenBank/DDBJ databases">
        <title>An updated phylogeny of the Alphaproteobacteria reveals that the parasitic Rickettsiales and Holosporales have independent origins.</title>
        <authorList>
            <person name="Munoz-Gomez S.A."/>
            <person name="Hess S."/>
            <person name="Burger G."/>
            <person name="Lang B.F."/>
            <person name="Susko E."/>
            <person name="Slamovits C.H."/>
            <person name="Roger A.J."/>
        </authorList>
    </citation>
    <scope>NUCLEOTIDE SEQUENCE [LARGE SCALE GENOMIC DNA]</scope>
    <source>
        <strain evidence="3">HOLO01</strain>
    </source>
</reference>
<keyword evidence="4" id="KW-1185">Reference proteome</keyword>
<name>A0A4Q7DL78_9PROT</name>
<organism evidence="3 4">
    <name type="scientific">Candidatus Finniella inopinata</name>
    <dbReference type="NCBI Taxonomy" id="1696036"/>
    <lineage>
        <taxon>Bacteria</taxon>
        <taxon>Pseudomonadati</taxon>
        <taxon>Pseudomonadota</taxon>
        <taxon>Alphaproteobacteria</taxon>
        <taxon>Holosporales</taxon>
        <taxon>Candidatus Paracaedibacteraceae</taxon>
        <taxon>Candidatus Finniella</taxon>
    </lineage>
</organism>
<dbReference type="OrthoDB" id="5455928at2"/>
<dbReference type="RefSeq" id="WP_130154397.1">
    <property type="nucleotide sequence ID" value="NZ_SCFB01000011.1"/>
</dbReference>
<evidence type="ECO:0000256" key="1">
    <source>
        <dbReference type="SAM" id="MobiDB-lite"/>
    </source>
</evidence>
<dbReference type="EMBL" id="SCFB01000011">
    <property type="protein sequence ID" value="RZI45466.1"/>
    <property type="molecule type" value="Genomic_DNA"/>
</dbReference>